<feature type="transmembrane region" description="Helical" evidence="2">
    <location>
        <begin position="333"/>
        <end position="354"/>
    </location>
</feature>
<feature type="transmembrane region" description="Helical" evidence="2">
    <location>
        <begin position="88"/>
        <end position="109"/>
    </location>
</feature>
<sequence>MVVIVNPDQPVSLDRVQQSVYTVLSLTGVASCLVAIPVMASSKWTVSPETLPFFLQFFALFAFASFSLCLALVSFISDRSVIASEPFTTGYIFTSQTATDATMLVNIYVSIDMFRAVILRRPAMSKSVSLMWTAVLGILAILIGVANVVGINVILDSGGVLLIPTPCIVPGIRSKLLDFMIFTAGPVLLCFALFVNILSSIFSKEAIRTVRRILANNNAPDANQCSTGSGFYDDMELSSIDEACSTTIPQDREAAFGAGQSLAADQLARPEPAATRSLDTRIYAQPASLRRSTAAFEDSRRDSHGHTLSHELSTPKATEINYKKYTRRISIRCVAVTFASVLCFSTNTAPLYYAIAKSPPGRTFNIVKSFLCLFSATVFPIIYMLLDQRFARAWRGIPTPEEHLRHQLSAKVMDIKANPRRGHEFSAESDPHLMDKGLDPVITRLRAHGGSFGSSTDSVGGGAGSSSARSSRVRFGSDALLHSYARASADVHPYPLSRDNLHPPLHLQLERSGESSTPRTSGSPTDSDFIRTPASPVHVHPSL</sequence>
<feature type="region of interest" description="Disordered" evidence="1">
    <location>
        <begin position="509"/>
        <end position="543"/>
    </location>
</feature>
<feature type="transmembrane region" description="Helical" evidence="2">
    <location>
        <begin position="366"/>
        <end position="386"/>
    </location>
</feature>
<keyword evidence="2" id="KW-0472">Membrane</keyword>
<keyword evidence="4" id="KW-1185">Reference proteome</keyword>
<dbReference type="SUPFAM" id="SSF81321">
    <property type="entry name" value="Family A G protein-coupled receptor-like"/>
    <property type="match status" value="1"/>
</dbReference>
<feature type="region of interest" description="Disordered" evidence="1">
    <location>
        <begin position="291"/>
        <end position="312"/>
    </location>
</feature>
<feature type="transmembrane region" description="Helical" evidence="2">
    <location>
        <begin position="179"/>
        <end position="202"/>
    </location>
</feature>
<name>A0ABR4N919_9FUNG</name>
<proteinExistence type="predicted"/>
<evidence type="ECO:0000313" key="3">
    <source>
        <dbReference type="EMBL" id="KAL2916010.1"/>
    </source>
</evidence>
<evidence type="ECO:0000256" key="2">
    <source>
        <dbReference type="SAM" id="Phobius"/>
    </source>
</evidence>
<keyword evidence="2" id="KW-0812">Transmembrane</keyword>
<feature type="compositionally biased region" description="Polar residues" evidence="1">
    <location>
        <begin position="514"/>
        <end position="526"/>
    </location>
</feature>
<feature type="compositionally biased region" description="Basic and acidic residues" evidence="1">
    <location>
        <begin position="297"/>
        <end position="309"/>
    </location>
</feature>
<gene>
    <name evidence="3" type="ORF">HK105_204434</name>
</gene>
<evidence type="ECO:0000256" key="1">
    <source>
        <dbReference type="SAM" id="MobiDB-lite"/>
    </source>
</evidence>
<feature type="transmembrane region" description="Helical" evidence="2">
    <location>
        <begin position="130"/>
        <end position="155"/>
    </location>
</feature>
<protein>
    <submittedName>
        <fullName evidence="3">Uncharacterized protein</fullName>
    </submittedName>
</protein>
<accession>A0ABR4N919</accession>
<dbReference type="EMBL" id="JADGIZ020000019">
    <property type="protein sequence ID" value="KAL2916010.1"/>
    <property type="molecule type" value="Genomic_DNA"/>
</dbReference>
<reference evidence="3 4" key="1">
    <citation type="submission" date="2023-09" db="EMBL/GenBank/DDBJ databases">
        <title>Pangenome analysis of Batrachochytrium dendrobatidis and related Chytrids.</title>
        <authorList>
            <person name="Yacoub M.N."/>
            <person name="Stajich J.E."/>
            <person name="James T.Y."/>
        </authorList>
    </citation>
    <scope>NUCLEOTIDE SEQUENCE [LARGE SCALE GENOMIC DNA]</scope>
    <source>
        <strain evidence="3 4">JEL0888</strain>
    </source>
</reference>
<feature type="transmembrane region" description="Helical" evidence="2">
    <location>
        <begin position="53"/>
        <end position="76"/>
    </location>
</feature>
<evidence type="ECO:0000313" key="4">
    <source>
        <dbReference type="Proteomes" id="UP001527925"/>
    </source>
</evidence>
<comment type="caution">
    <text evidence="3">The sequence shown here is derived from an EMBL/GenBank/DDBJ whole genome shotgun (WGS) entry which is preliminary data.</text>
</comment>
<feature type="transmembrane region" description="Helical" evidence="2">
    <location>
        <begin position="20"/>
        <end position="41"/>
    </location>
</feature>
<organism evidence="3 4">
    <name type="scientific">Polyrhizophydium stewartii</name>
    <dbReference type="NCBI Taxonomy" id="2732419"/>
    <lineage>
        <taxon>Eukaryota</taxon>
        <taxon>Fungi</taxon>
        <taxon>Fungi incertae sedis</taxon>
        <taxon>Chytridiomycota</taxon>
        <taxon>Chytridiomycota incertae sedis</taxon>
        <taxon>Chytridiomycetes</taxon>
        <taxon>Rhizophydiales</taxon>
        <taxon>Rhizophydiales incertae sedis</taxon>
        <taxon>Polyrhizophydium</taxon>
    </lineage>
</organism>
<keyword evidence="2" id="KW-1133">Transmembrane helix</keyword>
<dbReference type="Proteomes" id="UP001527925">
    <property type="component" value="Unassembled WGS sequence"/>
</dbReference>
<dbReference type="Gene3D" id="1.20.1070.10">
    <property type="entry name" value="Rhodopsin 7-helix transmembrane proteins"/>
    <property type="match status" value="1"/>
</dbReference>